<reference evidence="2" key="1">
    <citation type="submission" date="2023-07" db="EMBL/GenBank/DDBJ databases">
        <authorList>
            <person name="Luz R."/>
            <person name="Cordeiro R."/>
            <person name="Fonseca A."/>
            <person name="Goncalves V."/>
        </authorList>
    </citation>
    <scope>NUCLEOTIDE SEQUENCE [LARGE SCALE GENOMIC DNA]</scope>
    <source>
        <strain evidence="2">BACA0444</strain>
    </source>
</reference>
<dbReference type="AlphaFoldDB" id="A0AAE4FST3"/>
<dbReference type="RefSeq" id="WP_322878177.1">
    <property type="nucleotide sequence ID" value="NZ_JAVMIP010000007.1"/>
</dbReference>
<evidence type="ECO:0000313" key="2">
    <source>
        <dbReference type="Proteomes" id="UP001268256"/>
    </source>
</evidence>
<dbReference type="Proteomes" id="UP001268256">
    <property type="component" value="Unassembled WGS sequence"/>
</dbReference>
<evidence type="ECO:0000313" key="1">
    <source>
        <dbReference type="EMBL" id="MDS3860917.1"/>
    </source>
</evidence>
<gene>
    <name evidence="1" type="ORF">RIF25_08835</name>
</gene>
<accession>A0AAE4FST3</accession>
<organism evidence="1 2">
    <name type="scientific">Pseudocalidococcus azoricus BACA0444</name>
    <dbReference type="NCBI Taxonomy" id="2918990"/>
    <lineage>
        <taxon>Bacteria</taxon>
        <taxon>Bacillati</taxon>
        <taxon>Cyanobacteriota</taxon>
        <taxon>Cyanophyceae</taxon>
        <taxon>Acaryochloridales</taxon>
        <taxon>Thermosynechococcaceae</taxon>
        <taxon>Pseudocalidococcus</taxon>
        <taxon>Pseudocalidococcus azoricus</taxon>
    </lineage>
</organism>
<sequence>MRENRSFLSPWPVMVLALGLGGGVITGNHRSLAAPVTILPENVIFVLGTETQGRVIESHAPSEFGLTVPSLWWAVRQFGQNLVRNWAAYPAANRIGGRVEVYVSGQAWGQLDYLNRYALSKRIGTAASDFGYNLLVMDNLRTILGAYTCNFQAWPTPLIPGMRDFQGQPVPDFVSGAQPVPLQCQVWVNPAIPVSVF</sequence>
<proteinExistence type="predicted"/>
<protein>
    <submittedName>
        <fullName evidence="1">Uncharacterized protein</fullName>
    </submittedName>
</protein>
<keyword evidence="2" id="KW-1185">Reference proteome</keyword>
<dbReference type="EMBL" id="JAVMIP010000007">
    <property type="protein sequence ID" value="MDS3860917.1"/>
    <property type="molecule type" value="Genomic_DNA"/>
</dbReference>
<name>A0AAE4FST3_9CYAN</name>
<comment type="caution">
    <text evidence="1">The sequence shown here is derived from an EMBL/GenBank/DDBJ whole genome shotgun (WGS) entry which is preliminary data.</text>
</comment>